<proteinExistence type="predicted"/>
<evidence type="ECO:0000313" key="2">
    <source>
        <dbReference type="Proteomes" id="UP001597560"/>
    </source>
</evidence>
<dbReference type="EMBL" id="JBHUPA010000002">
    <property type="protein sequence ID" value="MFD2961579.1"/>
    <property type="molecule type" value="Genomic_DNA"/>
</dbReference>
<sequence length="64" mass="7617">MKVIRNDQVLNDPDANEVDLFIQQFAIWHNKRIKRIKDKRPELVRFVPGKTEVIMRNKRSSGAR</sequence>
<gene>
    <name evidence="1" type="ORF">ACFS6J_07280</name>
</gene>
<dbReference type="RefSeq" id="WP_377609779.1">
    <property type="nucleotide sequence ID" value="NZ_JBHUPA010000002.1"/>
</dbReference>
<name>A0ABW6AZU9_9SPHI</name>
<protein>
    <submittedName>
        <fullName evidence="1">Uncharacterized protein</fullName>
    </submittedName>
</protein>
<keyword evidence="2" id="KW-1185">Reference proteome</keyword>
<comment type="caution">
    <text evidence="1">The sequence shown here is derived from an EMBL/GenBank/DDBJ whole genome shotgun (WGS) entry which is preliminary data.</text>
</comment>
<evidence type="ECO:0000313" key="1">
    <source>
        <dbReference type="EMBL" id="MFD2961579.1"/>
    </source>
</evidence>
<dbReference type="Proteomes" id="UP001597560">
    <property type="component" value="Unassembled WGS sequence"/>
</dbReference>
<reference evidence="2" key="1">
    <citation type="journal article" date="2019" name="Int. J. Syst. Evol. Microbiol.">
        <title>The Global Catalogue of Microorganisms (GCM) 10K type strain sequencing project: providing services to taxonomists for standard genome sequencing and annotation.</title>
        <authorList>
            <consortium name="The Broad Institute Genomics Platform"/>
            <consortium name="The Broad Institute Genome Sequencing Center for Infectious Disease"/>
            <person name="Wu L."/>
            <person name="Ma J."/>
        </authorList>
    </citation>
    <scope>NUCLEOTIDE SEQUENCE [LARGE SCALE GENOMIC DNA]</scope>
    <source>
        <strain evidence="2">KCTC 23098</strain>
    </source>
</reference>
<organism evidence="1 2">
    <name type="scientific">Olivibacter jilunii</name>
    <dbReference type="NCBI Taxonomy" id="985016"/>
    <lineage>
        <taxon>Bacteria</taxon>
        <taxon>Pseudomonadati</taxon>
        <taxon>Bacteroidota</taxon>
        <taxon>Sphingobacteriia</taxon>
        <taxon>Sphingobacteriales</taxon>
        <taxon>Sphingobacteriaceae</taxon>
        <taxon>Olivibacter</taxon>
    </lineage>
</organism>
<accession>A0ABW6AZU9</accession>